<protein>
    <recommendedName>
        <fullName evidence="2">PH domain-containing protein</fullName>
    </recommendedName>
</protein>
<evidence type="ECO:0000259" key="2">
    <source>
        <dbReference type="Pfam" id="PF26566"/>
    </source>
</evidence>
<reference evidence="4" key="1">
    <citation type="journal article" date="2019" name="Int. J. Syst. Evol. Microbiol.">
        <title>The Global Catalogue of Microorganisms (GCM) 10K type strain sequencing project: providing services to taxonomists for standard genome sequencing and annotation.</title>
        <authorList>
            <consortium name="The Broad Institute Genomics Platform"/>
            <consortium name="The Broad Institute Genome Sequencing Center for Infectious Disease"/>
            <person name="Wu L."/>
            <person name="Ma J."/>
        </authorList>
    </citation>
    <scope>NUCLEOTIDE SEQUENCE [LARGE SCALE GENOMIC DNA]</scope>
    <source>
        <strain evidence="4">CCUG 56098</strain>
    </source>
</reference>
<feature type="domain" description="PH" evidence="2">
    <location>
        <begin position="23"/>
        <end position="153"/>
    </location>
</feature>
<comment type="caution">
    <text evidence="3">The sequence shown here is derived from an EMBL/GenBank/DDBJ whole genome shotgun (WGS) entry which is preliminary data.</text>
</comment>
<dbReference type="RefSeq" id="WP_386115162.1">
    <property type="nucleotide sequence ID" value="NZ_JBHTKM010000027.1"/>
</dbReference>
<dbReference type="Proteomes" id="UP001597086">
    <property type="component" value="Unassembled WGS sequence"/>
</dbReference>
<organism evidence="3 4">
    <name type="scientific">Winogradskyella rapida</name>
    <dbReference type="NCBI Taxonomy" id="549701"/>
    <lineage>
        <taxon>Bacteria</taxon>
        <taxon>Pseudomonadati</taxon>
        <taxon>Bacteroidota</taxon>
        <taxon>Flavobacteriia</taxon>
        <taxon>Flavobacteriales</taxon>
        <taxon>Flavobacteriaceae</taxon>
        <taxon>Winogradskyella</taxon>
    </lineage>
</organism>
<name>A0ABW3KS84_9FLAO</name>
<keyword evidence="1" id="KW-0472">Membrane</keyword>
<dbReference type="EMBL" id="JBHTKM010000027">
    <property type="protein sequence ID" value="MFD1015458.1"/>
    <property type="molecule type" value="Genomic_DNA"/>
</dbReference>
<gene>
    <name evidence="3" type="ORF">ACFQ13_05960</name>
</gene>
<sequence>MKKHYDINNKLLKGLLFDNLKMIALVIIVLPFYWKWRNETEFVLDQQILIIISVIILIMNIPSLLIYLNYYFENKGTTFTMDFDSKKIEITQNGKTKTYTINDVSESTYHLGIYYKNAIDRAGRIPMLVSDFGYWDLKFKNGDRYFLTNILHDFIHNDPFFKNTKYRFRMFTYINKSDSKKTVKLKQELERKKEKSQTEKFVEKFKTKSETELNEILTNKSKYQKEAVKAVELILKDKNVG</sequence>
<accession>A0ABW3KS84</accession>
<feature type="transmembrane region" description="Helical" evidence="1">
    <location>
        <begin position="48"/>
        <end position="72"/>
    </location>
</feature>
<keyword evidence="4" id="KW-1185">Reference proteome</keyword>
<dbReference type="Pfam" id="PF26566">
    <property type="entry name" value="PH_40"/>
    <property type="match status" value="1"/>
</dbReference>
<keyword evidence="1" id="KW-0812">Transmembrane</keyword>
<keyword evidence="1" id="KW-1133">Transmembrane helix</keyword>
<dbReference type="InterPro" id="IPR058916">
    <property type="entry name" value="PH_40"/>
</dbReference>
<evidence type="ECO:0000256" key="1">
    <source>
        <dbReference type="SAM" id="Phobius"/>
    </source>
</evidence>
<evidence type="ECO:0000313" key="4">
    <source>
        <dbReference type="Proteomes" id="UP001597086"/>
    </source>
</evidence>
<feature type="transmembrane region" description="Helical" evidence="1">
    <location>
        <begin position="20"/>
        <end position="36"/>
    </location>
</feature>
<evidence type="ECO:0000313" key="3">
    <source>
        <dbReference type="EMBL" id="MFD1015458.1"/>
    </source>
</evidence>
<proteinExistence type="predicted"/>